<dbReference type="EMBL" id="GBXM01025600">
    <property type="protein sequence ID" value="JAH82977.1"/>
    <property type="molecule type" value="Transcribed_RNA"/>
</dbReference>
<evidence type="ECO:0000313" key="1">
    <source>
        <dbReference type="EMBL" id="JAH82977.1"/>
    </source>
</evidence>
<reference evidence="1" key="2">
    <citation type="journal article" date="2015" name="Fish Shellfish Immunol.">
        <title>Early steps in the European eel (Anguilla anguilla)-Vibrio vulnificus interaction in the gills: Role of the RtxA13 toxin.</title>
        <authorList>
            <person name="Callol A."/>
            <person name="Pajuelo D."/>
            <person name="Ebbesson L."/>
            <person name="Teles M."/>
            <person name="MacKenzie S."/>
            <person name="Amaro C."/>
        </authorList>
    </citation>
    <scope>NUCLEOTIDE SEQUENCE</scope>
</reference>
<name>A0A0E9VY24_ANGAN</name>
<dbReference type="AlphaFoldDB" id="A0A0E9VY24"/>
<accession>A0A0E9VY24</accession>
<protein>
    <submittedName>
        <fullName evidence="1">Uncharacterized protein</fullName>
    </submittedName>
</protein>
<sequence length="20" mass="2428">MTSPDDLSEAETKSIFWHFW</sequence>
<organism evidence="1">
    <name type="scientific">Anguilla anguilla</name>
    <name type="common">European freshwater eel</name>
    <name type="synonym">Muraena anguilla</name>
    <dbReference type="NCBI Taxonomy" id="7936"/>
    <lineage>
        <taxon>Eukaryota</taxon>
        <taxon>Metazoa</taxon>
        <taxon>Chordata</taxon>
        <taxon>Craniata</taxon>
        <taxon>Vertebrata</taxon>
        <taxon>Euteleostomi</taxon>
        <taxon>Actinopterygii</taxon>
        <taxon>Neopterygii</taxon>
        <taxon>Teleostei</taxon>
        <taxon>Anguilliformes</taxon>
        <taxon>Anguillidae</taxon>
        <taxon>Anguilla</taxon>
    </lineage>
</organism>
<proteinExistence type="predicted"/>
<reference evidence="1" key="1">
    <citation type="submission" date="2014-11" db="EMBL/GenBank/DDBJ databases">
        <authorList>
            <person name="Amaro Gonzalez C."/>
        </authorList>
    </citation>
    <scope>NUCLEOTIDE SEQUENCE</scope>
</reference>